<reference evidence="8" key="1">
    <citation type="submission" date="2018-06" db="EMBL/GenBank/DDBJ databases">
        <authorList>
            <person name="Zhirakovskaya E."/>
        </authorList>
    </citation>
    <scope>NUCLEOTIDE SEQUENCE</scope>
</reference>
<evidence type="ECO:0000256" key="7">
    <source>
        <dbReference type="SAM" id="Phobius"/>
    </source>
</evidence>
<sequence>MIIELLNNIWLVFLDTAFWLLLGLLAAGLIKLFISEETMRRWVGGSGLPAILRAALFGAPLPLCSCGVLPAAIGLRRAGASKEATVSFLISTPETSIDSVFVTYALMGPVMAIFRPVSALVNAVGTGLLTTLVSDDDVPSLKNVDKKVEGCCSSNKNSQPAETSACCAEEQEPVKSDCCSETTKSENVAVKSNKLSSKLLQVLSYAGAELLDDISKWLFIGIALAGAMLTFIPPDWLAQWGQGITAMLIMLVVGVPMYICAVASTPVAAGLLLAGVSPGAVLVFLLVGPATNIASFVLLKQELGLKVTLVYLSGLSVLSLMMGLVLEWLLLSQQWQIEAKLGEAHAVLPEVVSWVSAFLLIILAIKPVRKTILPML</sequence>
<gene>
    <name evidence="8" type="ORF">MNBD_GAMMA05-710</name>
</gene>
<evidence type="ECO:0000256" key="6">
    <source>
        <dbReference type="ARBA" id="ARBA00023136"/>
    </source>
</evidence>
<feature type="transmembrane region" description="Helical" evidence="7">
    <location>
        <begin position="279"/>
        <end position="299"/>
    </location>
</feature>
<evidence type="ECO:0000256" key="5">
    <source>
        <dbReference type="ARBA" id="ARBA00022989"/>
    </source>
</evidence>
<organism evidence="8">
    <name type="scientific">hydrothermal vent metagenome</name>
    <dbReference type="NCBI Taxonomy" id="652676"/>
    <lineage>
        <taxon>unclassified sequences</taxon>
        <taxon>metagenomes</taxon>
        <taxon>ecological metagenomes</taxon>
    </lineage>
</organism>
<proteinExistence type="inferred from homology"/>
<dbReference type="NCBIfam" id="NF033936">
    <property type="entry name" value="CuZnOut_SO0444"/>
    <property type="match status" value="1"/>
</dbReference>
<dbReference type="PANTHER" id="PTHR34184:SF4">
    <property type="entry name" value="UPF0718 PROTEIN YCGR"/>
    <property type="match status" value="1"/>
</dbReference>
<feature type="transmembrane region" description="Helical" evidence="7">
    <location>
        <begin position="54"/>
        <end position="75"/>
    </location>
</feature>
<name>A0A3B0WNW7_9ZZZZ</name>
<accession>A0A3B0WNW7</accession>
<keyword evidence="6 7" id="KW-0472">Membrane</keyword>
<evidence type="ECO:0000256" key="4">
    <source>
        <dbReference type="ARBA" id="ARBA00022692"/>
    </source>
</evidence>
<dbReference type="GO" id="GO:0005886">
    <property type="term" value="C:plasma membrane"/>
    <property type="evidence" value="ECO:0007669"/>
    <property type="project" value="UniProtKB-SubCell"/>
</dbReference>
<keyword evidence="5 7" id="KW-1133">Transmembrane helix</keyword>
<keyword evidence="4 7" id="KW-0812">Transmembrane</keyword>
<evidence type="ECO:0000256" key="3">
    <source>
        <dbReference type="ARBA" id="ARBA00022475"/>
    </source>
</evidence>
<feature type="transmembrane region" description="Helical" evidence="7">
    <location>
        <begin position="244"/>
        <end position="273"/>
    </location>
</feature>
<dbReference type="InterPro" id="IPR005524">
    <property type="entry name" value="DUF318"/>
</dbReference>
<dbReference type="Pfam" id="PF03773">
    <property type="entry name" value="ArsP_1"/>
    <property type="match status" value="1"/>
</dbReference>
<dbReference type="EMBL" id="UOFE01000027">
    <property type="protein sequence ID" value="VAW52357.1"/>
    <property type="molecule type" value="Genomic_DNA"/>
</dbReference>
<dbReference type="InterPro" id="IPR052923">
    <property type="entry name" value="UPF0718"/>
</dbReference>
<protein>
    <submittedName>
        <fullName evidence="8">Uncharacterized membrane protein, YraQ family</fullName>
    </submittedName>
</protein>
<evidence type="ECO:0000256" key="2">
    <source>
        <dbReference type="ARBA" id="ARBA00006386"/>
    </source>
</evidence>
<keyword evidence="3" id="KW-1003">Cell membrane</keyword>
<feature type="transmembrane region" description="Helical" evidence="7">
    <location>
        <begin position="311"/>
        <end position="331"/>
    </location>
</feature>
<evidence type="ECO:0000256" key="1">
    <source>
        <dbReference type="ARBA" id="ARBA00004651"/>
    </source>
</evidence>
<evidence type="ECO:0000313" key="8">
    <source>
        <dbReference type="EMBL" id="VAW52357.1"/>
    </source>
</evidence>
<feature type="transmembrane region" description="Helical" evidence="7">
    <location>
        <begin position="12"/>
        <end position="34"/>
    </location>
</feature>
<dbReference type="AlphaFoldDB" id="A0A3B0WNW7"/>
<comment type="similarity">
    <text evidence="2">Belongs to the UPF0718 family.</text>
</comment>
<comment type="subcellular location">
    <subcellularLocation>
        <location evidence="1">Cell membrane</location>
        <topology evidence="1">Multi-pass membrane protein</topology>
    </subcellularLocation>
</comment>
<dbReference type="PANTHER" id="PTHR34184">
    <property type="entry name" value="UPF0718 PROTEIN YCGR"/>
    <property type="match status" value="1"/>
</dbReference>
<feature type="transmembrane region" description="Helical" evidence="7">
    <location>
        <begin position="351"/>
        <end position="368"/>
    </location>
</feature>
<feature type="transmembrane region" description="Helical" evidence="7">
    <location>
        <begin position="214"/>
        <end position="232"/>
    </location>
</feature>